<name>A0ABU7I9Z8_9SPHI</name>
<evidence type="ECO:0000313" key="2">
    <source>
        <dbReference type="EMBL" id="MEE1946291.1"/>
    </source>
</evidence>
<evidence type="ECO:0000259" key="1">
    <source>
        <dbReference type="Pfam" id="PF12697"/>
    </source>
</evidence>
<accession>A0ABU7I9Z8</accession>
<dbReference type="InterPro" id="IPR000073">
    <property type="entry name" value="AB_hydrolase_1"/>
</dbReference>
<comment type="caution">
    <text evidence="2">The sequence shown here is derived from an EMBL/GenBank/DDBJ whole genome shotgun (WGS) entry which is preliminary data.</text>
</comment>
<dbReference type="InterPro" id="IPR029058">
    <property type="entry name" value="AB_hydrolase_fold"/>
</dbReference>
<proteinExistence type="predicted"/>
<protein>
    <submittedName>
        <fullName evidence="2">Alpha/beta hydrolase</fullName>
    </submittedName>
</protein>
<reference evidence="2 3" key="1">
    <citation type="submission" date="2024-01" db="EMBL/GenBank/DDBJ databases">
        <title>Pedobacter sp. nov., isolated from fresh soil.</title>
        <authorList>
            <person name="Le N.T.T."/>
        </authorList>
    </citation>
    <scope>NUCLEOTIDE SEQUENCE [LARGE SCALE GENOMIC DNA]</scope>
    <source>
        <strain evidence="2 3">KR3-3</strain>
    </source>
</reference>
<dbReference type="EMBL" id="JAZDQT010000002">
    <property type="protein sequence ID" value="MEE1946291.1"/>
    <property type="molecule type" value="Genomic_DNA"/>
</dbReference>
<evidence type="ECO:0000313" key="3">
    <source>
        <dbReference type="Proteomes" id="UP001336835"/>
    </source>
</evidence>
<dbReference type="GO" id="GO:0016787">
    <property type="term" value="F:hydrolase activity"/>
    <property type="evidence" value="ECO:0007669"/>
    <property type="project" value="UniProtKB-KW"/>
</dbReference>
<dbReference type="Pfam" id="PF12697">
    <property type="entry name" value="Abhydrolase_6"/>
    <property type="match status" value="1"/>
</dbReference>
<dbReference type="RefSeq" id="WP_330108596.1">
    <property type="nucleotide sequence ID" value="NZ_JAZDQT010000002.1"/>
</dbReference>
<gene>
    <name evidence="2" type="ORF">VRU48_14295</name>
</gene>
<keyword evidence="2" id="KW-0378">Hydrolase</keyword>
<organism evidence="2 3">
    <name type="scientific">Pedobacter albus</name>
    <dbReference type="NCBI Taxonomy" id="3113905"/>
    <lineage>
        <taxon>Bacteria</taxon>
        <taxon>Pseudomonadati</taxon>
        <taxon>Bacteroidota</taxon>
        <taxon>Sphingobacteriia</taxon>
        <taxon>Sphingobacteriales</taxon>
        <taxon>Sphingobacteriaceae</taxon>
        <taxon>Pedobacter</taxon>
    </lineage>
</organism>
<dbReference type="Gene3D" id="3.40.50.1820">
    <property type="entry name" value="alpha/beta hydrolase"/>
    <property type="match status" value="1"/>
</dbReference>
<dbReference type="Proteomes" id="UP001336835">
    <property type="component" value="Unassembled WGS sequence"/>
</dbReference>
<dbReference type="SUPFAM" id="SSF53474">
    <property type="entry name" value="alpha/beta-Hydrolases"/>
    <property type="match status" value="1"/>
</dbReference>
<feature type="domain" description="AB hydrolase-1" evidence="1">
    <location>
        <begin position="40"/>
        <end position="199"/>
    </location>
</feature>
<sequence length="217" mass="24847">MVYFISGLGADERVFQFLNLDAIEHRFIQWLKPEKKETLSQYAQRLIADQIDVNNEVILIGLSFGGLVAQEIAKFINCNQVIIISSVKSPAEFSWQLKLASKTKIYKVVPDWLLRLGNKLTADYYFGTSNKTESNLLHQIIKDTDPHFLKWAIHKIMNWKKEAIKAPLTHIHGTNDRIFPIKSIKNAIEIPNGGHFMIVNRATKIQALIFELISDSK</sequence>
<keyword evidence="3" id="KW-1185">Reference proteome</keyword>